<evidence type="ECO:0000313" key="3">
    <source>
        <dbReference type="EMBL" id="TBU55117.1"/>
    </source>
</evidence>
<keyword evidence="4" id="KW-1185">Reference proteome</keyword>
<reference evidence="3 4" key="1">
    <citation type="submission" date="2019-01" db="EMBL/GenBank/DDBJ databases">
        <title>Draft genome sequences of three monokaryotic isolates of the white-rot basidiomycete fungus Dichomitus squalens.</title>
        <authorList>
            <consortium name="DOE Joint Genome Institute"/>
            <person name="Lopez S.C."/>
            <person name="Andreopoulos B."/>
            <person name="Pangilinan J."/>
            <person name="Lipzen A."/>
            <person name="Riley R."/>
            <person name="Ahrendt S."/>
            <person name="Ng V."/>
            <person name="Barry K."/>
            <person name="Daum C."/>
            <person name="Grigoriev I.V."/>
            <person name="Hilden K.S."/>
            <person name="Makela M.R."/>
            <person name="de Vries R.P."/>
        </authorList>
    </citation>
    <scope>NUCLEOTIDE SEQUENCE [LARGE SCALE GENOMIC DNA]</scope>
    <source>
        <strain evidence="3 4">CBS 464.89</strain>
    </source>
</reference>
<keyword evidence="2" id="KW-1133">Transmembrane helix</keyword>
<keyword evidence="2" id="KW-0472">Membrane</keyword>
<dbReference type="EMBL" id="ML145175">
    <property type="protein sequence ID" value="TBU55117.1"/>
    <property type="molecule type" value="Genomic_DNA"/>
</dbReference>
<feature type="compositionally biased region" description="Polar residues" evidence="1">
    <location>
        <begin position="86"/>
        <end position="100"/>
    </location>
</feature>
<protein>
    <submittedName>
        <fullName evidence="3">Uncharacterized protein</fullName>
    </submittedName>
</protein>
<gene>
    <name evidence="3" type="ORF">BD310DRAFT_714581</name>
</gene>
<sequence>MDQLEPGVIVGGVIVLVVITSMLVATVVVVWRSRPAAIAARARKQRERSRTLVHEANGKHIAPLPFESPSSPASDTIMENKECGDQSFTASTTGSDTDTQSLPSPPPKSVLPHVGHSVPSALNVILAPRLLQCVEKGEGLDEGQILEKPPPAALGSLPSASGSAWWFM</sequence>
<keyword evidence="2" id="KW-0812">Transmembrane</keyword>
<name>A0A4Q9PLN8_9APHY</name>
<proteinExistence type="predicted"/>
<evidence type="ECO:0000313" key="4">
    <source>
        <dbReference type="Proteomes" id="UP000292082"/>
    </source>
</evidence>
<feature type="region of interest" description="Disordered" evidence="1">
    <location>
        <begin position="61"/>
        <end position="112"/>
    </location>
</feature>
<evidence type="ECO:0000256" key="1">
    <source>
        <dbReference type="SAM" id="MobiDB-lite"/>
    </source>
</evidence>
<accession>A0A4Q9PLN8</accession>
<dbReference type="AlphaFoldDB" id="A0A4Q9PLN8"/>
<dbReference type="Proteomes" id="UP000292082">
    <property type="component" value="Unassembled WGS sequence"/>
</dbReference>
<feature type="transmembrane region" description="Helical" evidence="2">
    <location>
        <begin position="6"/>
        <end position="31"/>
    </location>
</feature>
<organism evidence="3 4">
    <name type="scientific">Dichomitus squalens</name>
    <dbReference type="NCBI Taxonomy" id="114155"/>
    <lineage>
        <taxon>Eukaryota</taxon>
        <taxon>Fungi</taxon>
        <taxon>Dikarya</taxon>
        <taxon>Basidiomycota</taxon>
        <taxon>Agaricomycotina</taxon>
        <taxon>Agaricomycetes</taxon>
        <taxon>Polyporales</taxon>
        <taxon>Polyporaceae</taxon>
        <taxon>Dichomitus</taxon>
    </lineage>
</organism>
<evidence type="ECO:0000256" key="2">
    <source>
        <dbReference type="SAM" id="Phobius"/>
    </source>
</evidence>